<dbReference type="Proteomes" id="UP000198749">
    <property type="component" value="Unassembled WGS sequence"/>
</dbReference>
<proteinExistence type="predicted"/>
<dbReference type="OrthoDB" id="7675395at2"/>
<dbReference type="AlphaFoldDB" id="A0A1H9IDX0"/>
<dbReference type="PROSITE" id="PS51257">
    <property type="entry name" value="PROKAR_LIPOPROTEIN"/>
    <property type="match status" value="1"/>
</dbReference>
<name>A0A1H9IDX0_9GAMM</name>
<dbReference type="EMBL" id="FOGB01000007">
    <property type="protein sequence ID" value="SEQ72779.1"/>
    <property type="molecule type" value="Genomic_DNA"/>
</dbReference>
<sequence>MTSIFKKTLCSAVTILSCATQSAVAAPEIAWSQSGFDQPESVLVHPDEPLLYVSNINGTPTELNGKGYISLLSDDGSIIQHVWVNGMDAPKGMAMDADYLYVADMQRLHIIDYKQGKLIRSITAESSSMLNDITIDDAGTVYISDLTGGGIYRYRNNTLTQWISSNQLPHPNGLTIKDGALIVATWGEGMKEDFSTETLGGLVSINLETGTLTPYKSAQQFGNLDGIASAGDSLIISDWLNGKIFEFKNNAVQLLMETGKHSADISTKGEYLYIPMMFSQRIEAYKIQP</sequence>
<dbReference type="Gene3D" id="2.120.10.30">
    <property type="entry name" value="TolB, C-terminal domain"/>
    <property type="match status" value="1"/>
</dbReference>
<feature type="chain" id="PRO_5011605743" description="SMP-30/Gluconolaconase/LRE-like region-containing protein" evidence="1">
    <location>
        <begin position="26"/>
        <end position="289"/>
    </location>
</feature>
<accession>A0A1H9IDX0</accession>
<gene>
    <name evidence="2" type="ORF">SAMN03080615_02496</name>
</gene>
<dbReference type="RefSeq" id="WP_091358649.1">
    <property type="nucleotide sequence ID" value="NZ_AP025284.1"/>
</dbReference>
<keyword evidence="3" id="KW-1185">Reference proteome</keyword>
<dbReference type="STRING" id="355243.SAMN03080615_02496"/>
<keyword evidence="1" id="KW-0732">Signal</keyword>
<protein>
    <recommendedName>
        <fullName evidence="4">SMP-30/Gluconolaconase/LRE-like region-containing protein</fullName>
    </recommendedName>
</protein>
<evidence type="ECO:0008006" key="4">
    <source>
        <dbReference type="Google" id="ProtNLM"/>
    </source>
</evidence>
<reference evidence="3" key="1">
    <citation type="submission" date="2016-10" db="EMBL/GenBank/DDBJ databases">
        <authorList>
            <person name="Varghese N."/>
            <person name="Submissions S."/>
        </authorList>
    </citation>
    <scope>NUCLEOTIDE SEQUENCE [LARGE SCALE GENOMIC DNA]</scope>
    <source>
        <strain evidence="3">DSM 18887</strain>
    </source>
</reference>
<evidence type="ECO:0000313" key="2">
    <source>
        <dbReference type="EMBL" id="SEQ72779.1"/>
    </source>
</evidence>
<evidence type="ECO:0000313" key="3">
    <source>
        <dbReference type="Proteomes" id="UP000198749"/>
    </source>
</evidence>
<feature type="signal peptide" evidence="1">
    <location>
        <begin position="1"/>
        <end position="25"/>
    </location>
</feature>
<evidence type="ECO:0000256" key="1">
    <source>
        <dbReference type="SAM" id="SignalP"/>
    </source>
</evidence>
<dbReference type="InterPro" id="IPR011042">
    <property type="entry name" value="6-blade_b-propeller_TolB-like"/>
</dbReference>
<dbReference type="SUPFAM" id="SSF63825">
    <property type="entry name" value="YWTD domain"/>
    <property type="match status" value="1"/>
</dbReference>
<organism evidence="2 3">
    <name type="scientific">Amphritea atlantica</name>
    <dbReference type="NCBI Taxonomy" id="355243"/>
    <lineage>
        <taxon>Bacteria</taxon>
        <taxon>Pseudomonadati</taxon>
        <taxon>Pseudomonadota</taxon>
        <taxon>Gammaproteobacteria</taxon>
        <taxon>Oceanospirillales</taxon>
        <taxon>Oceanospirillaceae</taxon>
        <taxon>Amphritea</taxon>
    </lineage>
</organism>